<evidence type="ECO:0000256" key="6">
    <source>
        <dbReference type="SAM" id="MobiDB-lite"/>
    </source>
</evidence>
<gene>
    <name evidence="8" type="ORF">G6045_14730</name>
</gene>
<keyword evidence="4 5" id="KW-0067">ATP-binding</keyword>
<feature type="binding site" evidence="5">
    <location>
        <position position="61"/>
    </location>
    <ligand>
        <name>ATP</name>
        <dbReference type="ChEBI" id="CHEBI:30616"/>
    </ligand>
</feature>
<evidence type="ECO:0000256" key="1">
    <source>
        <dbReference type="ARBA" id="ARBA00022679"/>
    </source>
</evidence>
<dbReference type="CDD" id="cd14014">
    <property type="entry name" value="STKc_PknB_like"/>
    <property type="match status" value="1"/>
</dbReference>
<reference evidence="8 9" key="1">
    <citation type="submission" date="2020-02" db="EMBL/GenBank/DDBJ databases">
        <title>Whole-genome analyses of novel actinobacteria.</title>
        <authorList>
            <person name="Sahin N."/>
            <person name="Tokatli A."/>
        </authorList>
    </citation>
    <scope>NUCLEOTIDE SEQUENCE [LARGE SCALE GENOMIC DNA]</scope>
    <source>
        <strain evidence="8 9">YC504</strain>
    </source>
</reference>
<keyword evidence="3 8" id="KW-0418">Kinase</keyword>
<evidence type="ECO:0000256" key="2">
    <source>
        <dbReference type="ARBA" id="ARBA00022741"/>
    </source>
</evidence>
<protein>
    <submittedName>
        <fullName evidence="8">Serine/threonine protein kinase</fullName>
    </submittedName>
</protein>
<dbReference type="PANTHER" id="PTHR43289">
    <property type="entry name" value="MITOGEN-ACTIVATED PROTEIN KINASE KINASE KINASE 20-RELATED"/>
    <property type="match status" value="1"/>
</dbReference>
<dbReference type="Gene3D" id="1.10.510.10">
    <property type="entry name" value="Transferase(Phosphotransferase) domain 1"/>
    <property type="match status" value="1"/>
</dbReference>
<dbReference type="PROSITE" id="PS00107">
    <property type="entry name" value="PROTEIN_KINASE_ATP"/>
    <property type="match status" value="1"/>
</dbReference>
<evidence type="ECO:0000259" key="7">
    <source>
        <dbReference type="PROSITE" id="PS50011"/>
    </source>
</evidence>
<dbReference type="PANTHER" id="PTHR43289:SF34">
    <property type="entry name" value="SERINE_THREONINE-PROTEIN KINASE YBDM-RELATED"/>
    <property type="match status" value="1"/>
</dbReference>
<dbReference type="EMBL" id="JAAKZW010000049">
    <property type="protein sequence ID" value="NGO76908.1"/>
    <property type="molecule type" value="Genomic_DNA"/>
</dbReference>
<feature type="region of interest" description="Disordered" evidence="6">
    <location>
        <begin position="1"/>
        <end position="25"/>
    </location>
</feature>
<proteinExistence type="predicted"/>
<comment type="caution">
    <text evidence="8">The sequence shown here is derived from an EMBL/GenBank/DDBJ whole genome shotgun (WGS) entry which is preliminary data.</text>
</comment>
<keyword evidence="8" id="KW-0723">Serine/threonine-protein kinase</keyword>
<keyword evidence="2 5" id="KW-0547">Nucleotide-binding</keyword>
<dbReference type="GO" id="GO:0005524">
    <property type="term" value="F:ATP binding"/>
    <property type="evidence" value="ECO:0007669"/>
    <property type="project" value="UniProtKB-UniRule"/>
</dbReference>
<keyword evidence="9" id="KW-1185">Reference proteome</keyword>
<dbReference type="InterPro" id="IPR011009">
    <property type="entry name" value="Kinase-like_dom_sf"/>
</dbReference>
<feature type="non-terminal residue" evidence="8">
    <location>
        <position position="342"/>
    </location>
</feature>
<evidence type="ECO:0000256" key="5">
    <source>
        <dbReference type="PROSITE-ProRule" id="PRU10141"/>
    </source>
</evidence>
<dbReference type="InterPro" id="IPR017441">
    <property type="entry name" value="Protein_kinase_ATP_BS"/>
</dbReference>
<organism evidence="8 9">
    <name type="scientific">Streptomyces mesophilus</name>
    <dbReference type="NCBI Taxonomy" id="1775132"/>
    <lineage>
        <taxon>Bacteria</taxon>
        <taxon>Bacillati</taxon>
        <taxon>Actinomycetota</taxon>
        <taxon>Actinomycetes</taxon>
        <taxon>Kitasatosporales</taxon>
        <taxon>Streptomycetaceae</taxon>
        <taxon>Streptomyces</taxon>
    </lineage>
</organism>
<sequence length="342" mass="35516">MSGRGTQEQRPWTPGAAAVEPLKPTDPAEIGGHRLIARLGAGGMGVVYLARTAHGSPVALKVIRAEHAADPGFRARFRREAEAAARITGRWTVPATAADAEAREPWLATAFIPAPSLAEAVADHGPLPLRTVRILGERLAEALADVHATGLVHRDVKPANVLLAADGPRLIDFGIARTAEATALTAADSVIGSPGYLSPEQAQARAGEIGPPSDVFALGCVLAYAVTGRRPFGSGTVATILFRTVHEKPELDGVPEPLVALVRECLAKDPGARPTASAVRERLAGAVAAGADWLPPALPRLIAERSARVLALPVPEPTQLDTAPAAPRPPVGRRRLLGLGAA</sequence>
<feature type="compositionally biased region" description="Polar residues" evidence="6">
    <location>
        <begin position="1"/>
        <end position="10"/>
    </location>
</feature>
<dbReference type="InterPro" id="IPR008271">
    <property type="entry name" value="Ser/Thr_kinase_AS"/>
</dbReference>
<name>A0A6G4XHM7_9ACTN</name>
<accession>A0A6G4XHM7</accession>
<keyword evidence="1" id="KW-0808">Transferase</keyword>
<dbReference type="PROSITE" id="PS00108">
    <property type="entry name" value="PROTEIN_KINASE_ST"/>
    <property type="match status" value="1"/>
</dbReference>
<dbReference type="Pfam" id="PF00069">
    <property type="entry name" value="Pkinase"/>
    <property type="match status" value="1"/>
</dbReference>
<dbReference type="SUPFAM" id="SSF56112">
    <property type="entry name" value="Protein kinase-like (PK-like)"/>
    <property type="match status" value="1"/>
</dbReference>
<evidence type="ECO:0000313" key="9">
    <source>
        <dbReference type="Proteomes" id="UP000481109"/>
    </source>
</evidence>
<evidence type="ECO:0000313" key="8">
    <source>
        <dbReference type="EMBL" id="NGO76908.1"/>
    </source>
</evidence>
<evidence type="ECO:0000256" key="4">
    <source>
        <dbReference type="ARBA" id="ARBA00022840"/>
    </source>
</evidence>
<dbReference type="Proteomes" id="UP000481109">
    <property type="component" value="Unassembled WGS sequence"/>
</dbReference>
<dbReference type="SMART" id="SM00220">
    <property type="entry name" value="S_TKc"/>
    <property type="match status" value="1"/>
</dbReference>
<dbReference type="Gene3D" id="3.30.200.20">
    <property type="entry name" value="Phosphorylase Kinase, domain 1"/>
    <property type="match status" value="1"/>
</dbReference>
<dbReference type="InterPro" id="IPR000719">
    <property type="entry name" value="Prot_kinase_dom"/>
</dbReference>
<dbReference type="PROSITE" id="PS50011">
    <property type="entry name" value="PROTEIN_KINASE_DOM"/>
    <property type="match status" value="1"/>
</dbReference>
<feature type="domain" description="Protein kinase" evidence="7">
    <location>
        <begin position="33"/>
        <end position="294"/>
    </location>
</feature>
<dbReference type="AlphaFoldDB" id="A0A6G4XHM7"/>
<evidence type="ECO:0000256" key="3">
    <source>
        <dbReference type="ARBA" id="ARBA00022777"/>
    </source>
</evidence>
<dbReference type="GO" id="GO:0004674">
    <property type="term" value="F:protein serine/threonine kinase activity"/>
    <property type="evidence" value="ECO:0007669"/>
    <property type="project" value="UniProtKB-KW"/>
</dbReference>